<proteinExistence type="inferred from homology"/>
<dbReference type="NCBIfam" id="TIGR03025">
    <property type="entry name" value="EPS_sugtrans"/>
    <property type="match status" value="1"/>
</dbReference>
<evidence type="ECO:0000256" key="7">
    <source>
        <dbReference type="SAM" id="Phobius"/>
    </source>
</evidence>
<keyword evidence="3 9" id="KW-0808">Transferase</keyword>
<protein>
    <submittedName>
        <fullName evidence="9">Exopolysaccharide biosynthesis polyprenyl glycosylphosphotransferase</fullName>
    </submittedName>
</protein>
<keyword evidence="6 7" id="KW-0472">Membrane</keyword>
<feature type="transmembrane region" description="Helical" evidence="7">
    <location>
        <begin position="140"/>
        <end position="163"/>
    </location>
</feature>
<feature type="transmembrane region" description="Helical" evidence="7">
    <location>
        <begin position="32"/>
        <end position="52"/>
    </location>
</feature>
<dbReference type="PANTHER" id="PTHR30576">
    <property type="entry name" value="COLANIC BIOSYNTHESIS UDP-GLUCOSE LIPID CARRIER TRANSFERASE"/>
    <property type="match status" value="1"/>
</dbReference>
<dbReference type="RefSeq" id="WP_060635656.1">
    <property type="nucleotide sequence ID" value="NZ_CBXV010000008.1"/>
</dbReference>
<keyword evidence="5 7" id="KW-1133">Transmembrane helix</keyword>
<dbReference type="GO" id="GO:0016020">
    <property type="term" value="C:membrane"/>
    <property type="evidence" value="ECO:0007669"/>
    <property type="project" value="UniProtKB-SubCell"/>
</dbReference>
<dbReference type="AlphaFoldDB" id="A0A0B6X249"/>
<dbReference type="Proteomes" id="UP000031518">
    <property type="component" value="Unassembled WGS sequence"/>
</dbReference>
<evidence type="ECO:0000256" key="6">
    <source>
        <dbReference type="ARBA" id="ARBA00023136"/>
    </source>
</evidence>
<reference evidence="9 10" key="2">
    <citation type="submission" date="2015-01" db="EMBL/GenBank/DDBJ databases">
        <title>Complete genome sequence of Pyrinomonas methylaliphatogenes type strain K22T.</title>
        <authorList>
            <person name="Lee K.C.Y."/>
            <person name="Power J.F."/>
            <person name="Dunfield P.F."/>
            <person name="Morgan X.C."/>
            <person name="Huttenhower C."/>
            <person name="Stott M.B."/>
        </authorList>
    </citation>
    <scope>NUCLEOTIDE SEQUENCE [LARGE SCALE GENOMIC DNA]</scope>
    <source>
        <strain evidence="9 10">K22</strain>
    </source>
</reference>
<dbReference type="Pfam" id="PF13727">
    <property type="entry name" value="CoA_binding_3"/>
    <property type="match status" value="1"/>
</dbReference>
<evidence type="ECO:0000256" key="2">
    <source>
        <dbReference type="ARBA" id="ARBA00006464"/>
    </source>
</evidence>
<dbReference type="Pfam" id="PF02397">
    <property type="entry name" value="Bac_transf"/>
    <property type="match status" value="1"/>
</dbReference>
<feature type="transmembrane region" description="Helical" evidence="7">
    <location>
        <begin position="317"/>
        <end position="338"/>
    </location>
</feature>
<evidence type="ECO:0000256" key="5">
    <source>
        <dbReference type="ARBA" id="ARBA00022989"/>
    </source>
</evidence>
<name>A0A0B6X249_9BACT</name>
<evidence type="ECO:0000256" key="1">
    <source>
        <dbReference type="ARBA" id="ARBA00004141"/>
    </source>
</evidence>
<comment type="similarity">
    <text evidence="2">Belongs to the bacterial sugar transferase family.</text>
</comment>
<dbReference type="Gene3D" id="3.40.50.720">
    <property type="entry name" value="NAD(P)-binding Rossmann-like Domain"/>
    <property type="match status" value="1"/>
</dbReference>
<evidence type="ECO:0000256" key="4">
    <source>
        <dbReference type="ARBA" id="ARBA00022692"/>
    </source>
</evidence>
<reference evidence="9 10" key="1">
    <citation type="submission" date="2013-12" db="EMBL/GenBank/DDBJ databases">
        <authorList>
            <person name="Stott M."/>
        </authorList>
    </citation>
    <scope>NUCLEOTIDE SEQUENCE [LARGE SCALE GENOMIC DNA]</scope>
    <source>
        <strain evidence="9 10">K22</strain>
    </source>
</reference>
<dbReference type="STRING" id="454194.PYK22_02631"/>
<dbReference type="GO" id="GO:0016780">
    <property type="term" value="F:phosphotransferase activity, for other substituted phosphate groups"/>
    <property type="evidence" value="ECO:0007669"/>
    <property type="project" value="TreeGrafter"/>
</dbReference>
<accession>A0A0B6X249</accession>
<keyword evidence="4 7" id="KW-0812">Transmembrane</keyword>
<evidence type="ECO:0000256" key="3">
    <source>
        <dbReference type="ARBA" id="ARBA00022679"/>
    </source>
</evidence>
<sequence>MRAERVEEKEAKLVAVRAAARAPRWAIPAVKLAILASDVALAAFCFFAAFYLRERLPLIVHSGSGWTWSAQFAPYAVLLPFVVLARVATLAYHDLYRLRGEYSLLDDGARLFKAMATASLLIIAAAFLHRGGYQYRAFSYARGVFALDFVLALAAFGASRFAVRGGQRLVRARGINLIPTLVVGCNHEAEMCISEMRARPELGYRVIGVIATDGTRSASEFNGVPIIGALEDLPAAIRLTGANEVIITDTRLSGNALFDVMMSVGRHRRVEFRIAPSLFNCLPRKTEIDQIGALPMIRLFREPLPQAARAIKRAFDILISALALLLLAPLWIVIAVLIKLDSRGPVLYKQERVGMDGRIFLFYKFRTMHADADDRIHREYQRKLISGEREANLGDDERPIYKLHRDPRVTRVGRWLRRTSLDELPQLLNVLRGEMSIVGPRPPIPYEVEFYDLWHRKRLDMKPGITGLWQVSGRNRLTFDEMVRLDLFYIENWSLWLDLKIILRTLPAMLRGEDAY</sequence>
<keyword evidence="10" id="KW-1185">Reference proteome</keyword>
<feature type="transmembrane region" description="Helical" evidence="7">
    <location>
        <begin position="72"/>
        <end position="91"/>
    </location>
</feature>
<dbReference type="EMBL" id="CBXV010000008">
    <property type="protein sequence ID" value="CDM66599.1"/>
    <property type="molecule type" value="Genomic_DNA"/>
</dbReference>
<evidence type="ECO:0000313" key="9">
    <source>
        <dbReference type="EMBL" id="CDM66599.1"/>
    </source>
</evidence>
<dbReference type="InterPro" id="IPR017475">
    <property type="entry name" value="EPS_sugar_tfrase"/>
</dbReference>
<gene>
    <name evidence="9" type="ORF">PYK22_02631</name>
</gene>
<feature type="transmembrane region" description="Helical" evidence="7">
    <location>
        <begin position="111"/>
        <end position="128"/>
    </location>
</feature>
<feature type="domain" description="Bacterial sugar transferase" evidence="8">
    <location>
        <begin position="312"/>
        <end position="510"/>
    </location>
</feature>
<dbReference type="InterPro" id="IPR003362">
    <property type="entry name" value="Bact_transf"/>
</dbReference>
<dbReference type="OrthoDB" id="9808602at2"/>
<dbReference type="PANTHER" id="PTHR30576:SF10">
    <property type="entry name" value="SLL5057 PROTEIN"/>
    <property type="match status" value="1"/>
</dbReference>
<evidence type="ECO:0000313" key="10">
    <source>
        <dbReference type="Proteomes" id="UP000031518"/>
    </source>
</evidence>
<evidence type="ECO:0000259" key="8">
    <source>
        <dbReference type="Pfam" id="PF02397"/>
    </source>
</evidence>
<organism evidence="9 10">
    <name type="scientific">Pyrinomonas methylaliphatogenes</name>
    <dbReference type="NCBI Taxonomy" id="454194"/>
    <lineage>
        <taxon>Bacteria</taxon>
        <taxon>Pseudomonadati</taxon>
        <taxon>Acidobacteriota</taxon>
        <taxon>Blastocatellia</taxon>
        <taxon>Blastocatellales</taxon>
        <taxon>Pyrinomonadaceae</taxon>
        <taxon>Pyrinomonas</taxon>
    </lineage>
</organism>
<comment type="subcellular location">
    <subcellularLocation>
        <location evidence="1">Membrane</location>
        <topology evidence="1">Multi-pass membrane protein</topology>
    </subcellularLocation>
</comment>